<dbReference type="EMBL" id="JAAGAX010000002">
    <property type="protein sequence ID" value="KAF2322295.1"/>
    <property type="molecule type" value="Genomic_DNA"/>
</dbReference>
<protein>
    <submittedName>
        <fullName evidence="1">Uncharacterized protein</fullName>
    </submittedName>
</protein>
<evidence type="ECO:0000313" key="2">
    <source>
        <dbReference type="Proteomes" id="UP000467840"/>
    </source>
</evidence>
<dbReference type="Proteomes" id="UP000467840">
    <property type="component" value="Chromosome 11"/>
</dbReference>
<evidence type="ECO:0000313" key="1">
    <source>
        <dbReference type="EMBL" id="KAF2322295.1"/>
    </source>
</evidence>
<reference evidence="1 2" key="1">
    <citation type="journal article" date="2020" name="Mol. Plant">
        <title>The Chromosome-Based Rubber Tree Genome Provides New Insights into Spurge Genome Evolution and Rubber Biosynthesis.</title>
        <authorList>
            <person name="Liu J."/>
            <person name="Shi C."/>
            <person name="Shi C.C."/>
            <person name="Li W."/>
            <person name="Zhang Q.J."/>
            <person name="Zhang Y."/>
            <person name="Li K."/>
            <person name="Lu H.F."/>
            <person name="Shi C."/>
            <person name="Zhu S.T."/>
            <person name="Xiao Z.Y."/>
            <person name="Nan H."/>
            <person name="Yue Y."/>
            <person name="Zhu X.G."/>
            <person name="Wu Y."/>
            <person name="Hong X.N."/>
            <person name="Fan G.Y."/>
            <person name="Tong Y."/>
            <person name="Zhang D."/>
            <person name="Mao C.L."/>
            <person name="Liu Y.L."/>
            <person name="Hao S.J."/>
            <person name="Liu W.Q."/>
            <person name="Lv M.Q."/>
            <person name="Zhang H.B."/>
            <person name="Liu Y."/>
            <person name="Hu-Tang G.R."/>
            <person name="Wang J.P."/>
            <person name="Wang J.H."/>
            <person name="Sun Y.H."/>
            <person name="Ni S.B."/>
            <person name="Chen W.B."/>
            <person name="Zhang X.C."/>
            <person name="Jiao Y.N."/>
            <person name="Eichler E.E."/>
            <person name="Li G.H."/>
            <person name="Liu X."/>
            <person name="Gao L.Z."/>
        </authorList>
    </citation>
    <scope>NUCLEOTIDE SEQUENCE [LARGE SCALE GENOMIC DNA]</scope>
    <source>
        <strain evidence="2">cv. GT1</strain>
        <tissue evidence="1">Leaf</tissue>
    </source>
</reference>
<name>A0A6A6NBM9_HEVBR</name>
<keyword evidence="2" id="KW-1185">Reference proteome</keyword>
<gene>
    <name evidence="1" type="ORF">GH714_010663</name>
</gene>
<dbReference type="AlphaFoldDB" id="A0A6A6NBM9"/>
<organism evidence="1 2">
    <name type="scientific">Hevea brasiliensis</name>
    <name type="common">Para rubber tree</name>
    <name type="synonym">Siphonia brasiliensis</name>
    <dbReference type="NCBI Taxonomy" id="3981"/>
    <lineage>
        <taxon>Eukaryota</taxon>
        <taxon>Viridiplantae</taxon>
        <taxon>Streptophyta</taxon>
        <taxon>Embryophyta</taxon>
        <taxon>Tracheophyta</taxon>
        <taxon>Spermatophyta</taxon>
        <taxon>Magnoliopsida</taxon>
        <taxon>eudicotyledons</taxon>
        <taxon>Gunneridae</taxon>
        <taxon>Pentapetalae</taxon>
        <taxon>rosids</taxon>
        <taxon>fabids</taxon>
        <taxon>Malpighiales</taxon>
        <taxon>Euphorbiaceae</taxon>
        <taxon>Crotonoideae</taxon>
        <taxon>Micrandreae</taxon>
        <taxon>Hevea</taxon>
    </lineage>
</organism>
<accession>A0A6A6NBM9</accession>
<proteinExistence type="predicted"/>
<sequence length="127" mass="14665">MLRLPYNQGRVQGITIPMPTCKFFMATQDHCLDIDWEISGGTCIFEEEPAEAQEQDHVEGGNASNAQFHKTPPFHTRSKDARWGMILAQLDMMEVTITTRLYQMAAKSVHFEEKHVKNFKRLKRPID</sequence>
<comment type="caution">
    <text evidence="1">The sequence shown here is derived from an EMBL/GenBank/DDBJ whole genome shotgun (WGS) entry which is preliminary data.</text>
</comment>